<reference evidence="1" key="1">
    <citation type="journal article" date="2014" name="Int. J. Syst. Evol. Microbiol.">
        <title>Complete genome sequence of Corynebacterium casei LMG S-19264T (=DSM 44701T), isolated from a smear-ripened cheese.</title>
        <authorList>
            <consortium name="US DOE Joint Genome Institute (JGI-PGF)"/>
            <person name="Walter F."/>
            <person name="Albersmeier A."/>
            <person name="Kalinowski J."/>
            <person name="Ruckert C."/>
        </authorList>
    </citation>
    <scope>NUCLEOTIDE SEQUENCE</scope>
    <source>
        <strain evidence="1">JCM 3051</strain>
    </source>
</reference>
<dbReference type="Proteomes" id="UP000655589">
    <property type="component" value="Unassembled WGS sequence"/>
</dbReference>
<evidence type="ECO:0000313" key="1">
    <source>
        <dbReference type="EMBL" id="GGM38128.1"/>
    </source>
</evidence>
<organism evidence="1 2">
    <name type="scientific">Promicromonospora citrea</name>
    <dbReference type="NCBI Taxonomy" id="43677"/>
    <lineage>
        <taxon>Bacteria</taxon>
        <taxon>Bacillati</taxon>
        <taxon>Actinomycetota</taxon>
        <taxon>Actinomycetes</taxon>
        <taxon>Micrococcales</taxon>
        <taxon>Promicromonosporaceae</taxon>
        <taxon>Promicromonospora</taxon>
    </lineage>
</organism>
<dbReference type="AlphaFoldDB" id="A0A8H9L726"/>
<dbReference type="SUPFAM" id="SSF48452">
    <property type="entry name" value="TPR-like"/>
    <property type="match status" value="1"/>
</dbReference>
<evidence type="ECO:0000313" key="2">
    <source>
        <dbReference type="Proteomes" id="UP000655589"/>
    </source>
</evidence>
<protein>
    <recommendedName>
        <fullName evidence="3">Tetratricopeptide repeat protein</fullName>
    </recommendedName>
</protein>
<sequence length="482" mass="50901">MTLHDVNALGAQMGQAYERGGHAAAEPYAARLLTVVGRWWLGTHPDALYLRARVRHVLAQAAADRGDHAAAREHIAAGLKAARRAARVHDPRVAFETVLLLTARADQHLLAGDTAAATADHDTALRLDDPLGHPMWWEARVHVHLGRATVRQRTGDLDGAEDDVRTALALASEHEPRLVSLCLDRLALLRRLAGADADAPAHAAAAVAATQPLDATRRAERARHAASVALARGDADAAGRHLDDAERAYLSVGDQRGAAAVGAVRGEVLRLRGDLAGAIDAAGAAVERCRAVGDPEAEADAYAVLGLALDEAGRGEEALAAHDRARQLATTPTDRVRVDVRRAVAAYNAALRTNAAGTPEHDRAVDIAVPCALAADAVRYGLRPGELREAWAAEAARILDVALRTLTVAGREDEVLDLLEHVAASATLDPVVAEPGPGTDLLAVAPRVRTRPHGRSALAWALDAAQERYGVAVRGQEVVDAW</sequence>
<accession>A0A8H9L726</accession>
<dbReference type="InterPro" id="IPR011990">
    <property type="entry name" value="TPR-like_helical_dom_sf"/>
</dbReference>
<proteinExistence type="predicted"/>
<dbReference type="RefSeq" id="WP_189087144.1">
    <property type="nucleotide sequence ID" value="NZ_BMPT01000018.1"/>
</dbReference>
<reference evidence="1" key="2">
    <citation type="submission" date="2020-09" db="EMBL/GenBank/DDBJ databases">
        <authorList>
            <person name="Sun Q."/>
            <person name="Ohkuma M."/>
        </authorList>
    </citation>
    <scope>NUCLEOTIDE SEQUENCE</scope>
    <source>
        <strain evidence="1">JCM 3051</strain>
    </source>
</reference>
<name>A0A8H9L726_9MICO</name>
<evidence type="ECO:0008006" key="3">
    <source>
        <dbReference type="Google" id="ProtNLM"/>
    </source>
</evidence>
<dbReference type="Gene3D" id="1.25.40.10">
    <property type="entry name" value="Tetratricopeptide repeat domain"/>
    <property type="match status" value="2"/>
</dbReference>
<dbReference type="SMART" id="SM00028">
    <property type="entry name" value="TPR"/>
    <property type="match status" value="4"/>
</dbReference>
<dbReference type="InterPro" id="IPR019734">
    <property type="entry name" value="TPR_rpt"/>
</dbReference>
<comment type="caution">
    <text evidence="1">The sequence shown here is derived from an EMBL/GenBank/DDBJ whole genome shotgun (WGS) entry which is preliminary data.</text>
</comment>
<dbReference type="EMBL" id="BMPT01000018">
    <property type="protein sequence ID" value="GGM38128.1"/>
    <property type="molecule type" value="Genomic_DNA"/>
</dbReference>
<gene>
    <name evidence="1" type="ORF">GCM10010102_37100</name>
</gene>
<keyword evidence="2" id="KW-1185">Reference proteome</keyword>